<name>A0A3E3ABX8_9FIRM</name>
<evidence type="ECO:0000313" key="3">
    <source>
        <dbReference type="Proteomes" id="UP000261032"/>
    </source>
</evidence>
<dbReference type="EMBL" id="JAQLKE010000006">
    <property type="protein sequence ID" value="MDB7083286.1"/>
    <property type="molecule type" value="Genomic_DNA"/>
</dbReference>
<comment type="caution">
    <text evidence="2">The sequence shown here is derived from an EMBL/GenBank/DDBJ whole genome shotgun (WGS) entry which is preliminary data.</text>
</comment>
<proteinExistence type="predicted"/>
<reference evidence="1" key="2">
    <citation type="submission" date="2023-01" db="EMBL/GenBank/DDBJ databases">
        <title>Human gut microbiome strain richness.</title>
        <authorList>
            <person name="Chen-Liaw A."/>
        </authorList>
    </citation>
    <scope>NUCLEOTIDE SEQUENCE</scope>
    <source>
        <strain evidence="1">1001217st2_G6_1001217B_191108</strain>
    </source>
</reference>
<evidence type="ECO:0000313" key="2">
    <source>
        <dbReference type="EMBL" id="RGD84409.1"/>
    </source>
</evidence>
<dbReference type="Proteomes" id="UP000261032">
    <property type="component" value="Unassembled WGS sequence"/>
</dbReference>
<dbReference type="GeneID" id="64194755"/>
<protein>
    <submittedName>
        <fullName evidence="2">Uncharacterized protein</fullName>
    </submittedName>
</protein>
<dbReference type="RefSeq" id="WP_003535780.1">
    <property type="nucleotide sequence ID" value="NZ_AP031443.1"/>
</dbReference>
<accession>A0A3E3ABX8</accession>
<reference evidence="2 3" key="1">
    <citation type="submission" date="2018-08" db="EMBL/GenBank/DDBJ databases">
        <title>A genome reference for cultivated species of the human gut microbiota.</title>
        <authorList>
            <person name="Zou Y."/>
            <person name="Xue W."/>
            <person name="Luo G."/>
        </authorList>
    </citation>
    <scope>NUCLEOTIDE SEQUENCE [LARGE SCALE GENOMIC DNA]</scope>
    <source>
        <strain evidence="2 3">OM06-4</strain>
    </source>
</reference>
<gene>
    <name evidence="2" type="ORF">DXB93_10605</name>
    <name evidence="1" type="ORF">PM738_05680</name>
</gene>
<sequence>MDNTVIKNLIYNQLFAAANYDLIATIAPDDPTKTRILNFSADCKNNANMLDRIYQEENTSSYHPIVQKPQFHGSFIESIHWMLNYEGDSFRLFHINSFYDVYTTAQRQLLTYIAGILNDHAIGLTHISLTK</sequence>
<dbReference type="AlphaFoldDB" id="A0A3E3ABX8"/>
<organism evidence="2 3">
    <name type="scientific">Thomasclavelia ramosa</name>
    <dbReference type="NCBI Taxonomy" id="1547"/>
    <lineage>
        <taxon>Bacteria</taxon>
        <taxon>Bacillati</taxon>
        <taxon>Bacillota</taxon>
        <taxon>Erysipelotrichia</taxon>
        <taxon>Erysipelotrichales</taxon>
        <taxon>Coprobacillaceae</taxon>
        <taxon>Thomasclavelia</taxon>
    </lineage>
</organism>
<dbReference type="EMBL" id="QUSL01000016">
    <property type="protein sequence ID" value="RGD84409.1"/>
    <property type="molecule type" value="Genomic_DNA"/>
</dbReference>
<evidence type="ECO:0000313" key="1">
    <source>
        <dbReference type="EMBL" id="MDB7083286.1"/>
    </source>
</evidence>
<dbReference type="Proteomes" id="UP001211987">
    <property type="component" value="Unassembled WGS sequence"/>
</dbReference>